<dbReference type="PANTHER" id="PTHR47953:SF5">
    <property type="entry name" value="CYTOCHROME P450 71AV8-LIKE"/>
    <property type="match status" value="1"/>
</dbReference>
<dbReference type="Pfam" id="PF00067">
    <property type="entry name" value="p450"/>
    <property type="match status" value="1"/>
</dbReference>
<keyword evidence="4" id="KW-0560">Oxidoreductase</keyword>
<reference evidence="7 8" key="1">
    <citation type="journal article" date="2020" name="Nat. Food">
        <title>A phased Vanilla planifolia genome enables genetic improvement of flavour and production.</title>
        <authorList>
            <person name="Hasing T."/>
            <person name="Tang H."/>
            <person name="Brym M."/>
            <person name="Khazi F."/>
            <person name="Huang T."/>
            <person name="Chambers A.H."/>
        </authorList>
    </citation>
    <scope>NUCLEOTIDE SEQUENCE [LARGE SCALE GENOMIC DNA]</scope>
    <source>
        <tissue evidence="7">Leaf</tissue>
    </source>
</reference>
<dbReference type="PANTHER" id="PTHR47953">
    <property type="entry name" value="OS08G0105600 PROTEIN"/>
    <property type="match status" value="1"/>
</dbReference>
<dbReference type="SUPFAM" id="SSF48264">
    <property type="entry name" value="Cytochrome P450"/>
    <property type="match status" value="1"/>
</dbReference>
<evidence type="ECO:0000256" key="6">
    <source>
        <dbReference type="ARBA" id="ARBA00023033"/>
    </source>
</evidence>
<evidence type="ECO:0000313" key="7">
    <source>
        <dbReference type="EMBL" id="KAG0456293.1"/>
    </source>
</evidence>
<keyword evidence="6" id="KW-0503">Monooxygenase</keyword>
<sequence>MAELMRHPKAMAKAQKEPREAFRGKAKIAESDIIDKLHYLKQVIKETLRLHPSLPLLLPRLCHENTDLVGYTVHAWVIAKDHKIWEEADRFSNGTTSNSFLVELDEEFVQE</sequence>
<organism evidence="7 8">
    <name type="scientific">Vanilla planifolia</name>
    <name type="common">Vanilla</name>
    <dbReference type="NCBI Taxonomy" id="51239"/>
    <lineage>
        <taxon>Eukaryota</taxon>
        <taxon>Viridiplantae</taxon>
        <taxon>Streptophyta</taxon>
        <taxon>Embryophyta</taxon>
        <taxon>Tracheophyta</taxon>
        <taxon>Spermatophyta</taxon>
        <taxon>Magnoliopsida</taxon>
        <taxon>Liliopsida</taxon>
        <taxon>Asparagales</taxon>
        <taxon>Orchidaceae</taxon>
        <taxon>Vanilloideae</taxon>
        <taxon>Vanilleae</taxon>
        <taxon>Vanilla</taxon>
    </lineage>
</organism>
<dbReference type="GO" id="GO:0016705">
    <property type="term" value="F:oxidoreductase activity, acting on paired donors, with incorporation or reduction of molecular oxygen"/>
    <property type="evidence" value="ECO:0007669"/>
    <property type="project" value="InterPro"/>
</dbReference>
<evidence type="ECO:0000256" key="3">
    <source>
        <dbReference type="ARBA" id="ARBA00022723"/>
    </source>
</evidence>
<gene>
    <name evidence="7" type="ORF">HPP92_024081</name>
</gene>
<evidence type="ECO:0000256" key="1">
    <source>
        <dbReference type="ARBA" id="ARBA00010617"/>
    </source>
</evidence>
<dbReference type="GO" id="GO:0020037">
    <property type="term" value="F:heme binding"/>
    <property type="evidence" value="ECO:0007669"/>
    <property type="project" value="InterPro"/>
</dbReference>
<dbReference type="Gene3D" id="1.10.630.10">
    <property type="entry name" value="Cytochrome P450"/>
    <property type="match status" value="1"/>
</dbReference>
<comment type="similarity">
    <text evidence="1">Belongs to the cytochrome P450 family.</text>
</comment>
<proteinExistence type="inferred from homology"/>
<evidence type="ECO:0008006" key="9">
    <source>
        <dbReference type="Google" id="ProtNLM"/>
    </source>
</evidence>
<dbReference type="GO" id="GO:0005506">
    <property type="term" value="F:iron ion binding"/>
    <property type="evidence" value="ECO:0007669"/>
    <property type="project" value="InterPro"/>
</dbReference>
<evidence type="ECO:0000256" key="5">
    <source>
        <dbReference type="ARBA" id="ARBA00023004"/>
    </source>
</evidence>
<dbReference type="OrthoDB" id="1470350at2759"/>
<dbReference type="Proteomes" id="UP000639772">
    <property type="component" value="Chromosome 13"/>
</dbReference>
<dbReference type="InterPro" id="IPR052306">
    <property type="entry name" value="CYP450_71D"/>
</dbReference>
<name>A0A835UCL6_VANPL</name>
<dbReference type="EMBL" id="JADCNM010000013">
    <property type="protein sequence ID" value="KAG0456293.1"/>
    <property type="molecule type" value="Genomic_DNA"/>
</dbReference>
<evidence type="ECO:0000256" key="2">
    <source>
        <dbReference type="ARBA" id="ARBA00022617"/>
    </source>
</evidence>
<evidence type="ECO:0000313" key="8">
    <source>
        <dbReference type="Proteomes" id="UP000639772"/>
    </source>
</evidence>
<dbReference type="AlphaFoldDB" id="A0A835UCL6"/>
<keyword evidence="2" id="KW-0349">Heme</keyword>
<keyword evidence="5" id="KW-0408">Iron</keyword>
<evidence type="ECO:0000256" key="4">
    <source>
        <dbReference type="ARBA" id="ARBA00023002"/>
    </source>
</evidence>
<dbReference type="InterPro" id="IPR036396">
    <property type="entry name" value="Cyt_P450_sf"/>
</dbReference>
<keyword evidence="3" id="KW-0479">Metal-binding</keyword>
<comment type="caution">
    <text evidence="7">The sequence shown here is derived from an EMBL/GenBank/DDBJ whole genome shotgun (WGS) entry which is preliminary data.</text>
</comment>
<dbReference type="GO" id="GO:0004497">
    <property type="term" value="F:monooxygenase activity"/>
    <property type="evidence" value="ECO:0007669"/>
    <property type="project" value="UniProtKB-KW"/>
</dbReference>
<accession>A0A835UCL6</accession>
<protein>
    <recommendedName>
        <fullName evidence="9">Cytochrome P450</fullName>
    </recommendedName>
</protein>
<dbReference type="InterPro" id="IPR001128">
    <property type="entry name" value="Cyt_P450"/>
</dbReference>